<dbReference type="PANTHER" id="PTHR33451">
    <property type="entry name" value="MALATE-2H(+)/NA(+)-LACTATE ANTIPORTER"/>
    <property type="match status" value="1"/>
</dbReference>
<reference evidence="2 3" key="1">
    <citation type="journal article" date="2003" name="Genome Res.">
        <title>Genome analysis of F. nucleatum sub spp vincentii and its comparison with the genome of F. nucleatum ATCC 25586.</title>
        <authorList>
            <person name="Kapatral V."/>
            <person name="Ivanova N."/>
            <person name="Anderson I."/>
            <person name="Reznik G."/>
            <person name="Bhattacharyya A."/>
            <person name="Gardner W.L."/>
            <person name="Mikhailova N."/>
            <person name="Lapidus A."/>
            <person name="Larsen N."/>
            <person name="D'Souza M."/>
            <person name="Walunas T."/>
            <person name="Haselkorn R."/>
            <person name="Overbeek R."/>
            <person name="Kyrpides N."/>
        </authorList>
    </citation>
    <scope>NUCLEOTIDE SEQUENCE [LARGE SCALE GENOMIC DNA]</scope>
    <source>
        <strain evidence="2 3">ATCC 49256</strain>
    </source>
</reference>
<evidence type="ECO:0000313" key="2">
    <source>
        <dbReference type="EMBL" id="EAA23964.1"/>
    </source>
</evidence>
<name>Q7P2L8_FUSVC</name>
<keyword evidence="1" id="KW-1133">Transmembrane helix</keyword>
<organism evidence="2 3">
    <name type="scientific">Fusobacterium vincentii ATCC 49256</name>
    <dbReference type="NCBI Taxonomy" id="209882"/>
    <lineage>
        <taxon>Bacteria</taxon>
        <taxon>Fusobacteriati</taxon>
        <taxon>Fusobacteriota</taxon>
        <taxon>Fusobacteriia</taxon>
        <taxon>Fusobacteriales</taxon>
        <taxon>Fusobacteriaceae</taxon>
        <taxon>Fusobacterium</taxon>
    </lineage>
</organism>
<accession>Q7P2L8</accession>
<keyword evidence="1" id="KW-0472">Membrane</keyword>
<keyword evidence="1" id="KW-0812">Transmembrane</keyword>
<feature type="transmembrane region" description="Helical" evidence="1">
    <location>
        <begin position="146"/>
        <end position="175"/>
    </location>
</feature>
<feature type="transmembrane region" description="Helical" evidence="1">
    <location>
        <begin position="66"/>
        <end position="84"/>
    </location>
</feature>
<dbReference type="Proteomes" id="UP000006454">
    <property type="component" value="Unassembled WGS sequence"/>
</dbReference>
<dbReference type="AlphaFoldDB" id="Q7P2L8"/>
<dbReference type="InterPro" id="IPR052180">
    <property type="entry name" value="NhaC_Na-H+_Antiporter"/>
</dbReference>
<evidence type="ECO:0000313" key="3">
    <source>
        <dbReference type="Proteomes" id="UP000006454"/>
    </source>
</evidence>
<comment type="caution">
    <text evidence="2">The sequence shown here is derived from an EMBL/GenBank/DDBJ whole genome shotgun (WGS) entry which is preliminary data.</text>
</comment>
<gene>
    <name evidence="2" type="ORF">FNV1033</name>
</gene>
<feature type="transmembrane region" description="Helical" evidence="1">
    <location>
        <begin position="105"/>
        <end position="134"/>
    </location>
</feature>
<protein>
    <submittedName>
        <fullName evidence="2">NA+/H+ ANTIPORTER NHAC</fullName>
    </submittedName>
</protein>
<dbReference type="PANTHER" id="PTHR33451:SF5">
    <property type="entry name" value="NA+_H+ ANTIPORTER"/>
    <property type="match status" value="1"/>
</dbReference>
<dbReference type="EMBL" id="AABF01000067">
    <property type="protein sequence ID" value="EAA23964.1"/>
    <property type="molecule type" value="Genomic_DNA"/>
</dbReference>
<feature type="transmembrane region" description="Helical" evidence="1">
    <location>
        <begin position="21"/>
        <end position="38"/>
    </location>
</feature>
<proteinExistence type="predicted"/>
<evidence type="ECO:0000256" key="1">
    <source>
        <dbReference type="SAM" id="Phobius"/>
    </source>
</evidence>
<sequence>MIWKFWNGIQNFSSISLLGKIGVILGALIILGILYGIVTSKKFRDAFLKLSPVIVLAEFMMDDFDALLAAPIATIYASFIAMILTKQKFNGIVDHAIDNVKEIQVALFILMAAYAMAEAFMSTGVGASLILIALKVGITAKTVAVIGAIVTSILSIATGTSWGTFAACAPIFFVAKSYSWWKYFINNSSYCRRSMFWR</sequence>